<evidence type="ECO:0000256" key="2">
    <source>
        <dbReference type="SAM" id="Phobius"/>
    </source>
</evidence>
<dbReference type="AGR" id="WB:WBGene00017653"/>
<dbReference type="HOGENOM" id="CLU_081943_0_0_1"/>
<keyword evidence="2" id="KW-0472">Membrane</keyword>
<dbReference type="FunCoup" id="H2KY71">
    <property type="interactions" value="1376"/>
</dbReference>
<name>H2KY71_CAEEL</name>
<dbReference type="InterPro" id="IPR002619">
    <property type="entry name" value="CX"/>
</dbReference>
<dbReference type="InParanoid" id="H2KY71"/>
<dbReference type="PANTHER" id="PTHR47520">
    <property type="entry name" value="CX DOMAIN-CONTAINING PROTEIN-RELATED"/>
    <property type="match status" value="1"/>
</dbReference>
<evidence type="ECO:0000256" key="3">
    <source>
        <dbReference type="SAM" id="SignalP"/>
    </source>
</evidence>
<feature type="transmembrane region" description="Helical" evidence="2">
    <location>
        <begin position="198"/>
        <end position="218"/>
    </location>
</feature>
<protein>
    <submittedName>
        <fullName evidence="5">CX domain-containing protein</fullName>
    </submittedName>
</protein>
<gene>
    <name evidence="5" type="ORF">CELE_F21C10.3</name>
    <name evidence="5 7" type="ORF">F21C10.3</name>
</gene>
<dbReference type="Pfam" id="PF01705">
    <property type="entry name" value="CX"/>
    <property type="match status" value="1"/>
</dbReference>
<feature type="region of interest" description="Disordered" evidence="1">
    <location>
        <begin position="26"/>
        <end position="75"/>
    </location>
</feature>
<evidence type="ECO:0000256" key="1">
    <source>
        <dbReference type="SAM" id="MobiDB-lite"/>
    </source>
</evidence>
<proteinExistence type="predicted"/>
<evidence type="ECO:0000259" key="4">
    <source>
        <dbReference type="Pfam" id="PF01705"/>
    </source>
</evidence>
<keyword evidence="6" id="KW-1185">Reference proteome</keyword>
<dbReference type="eggNOG" id="ENOG502RT86">
    <property type="taxonomic scope" value="Eukaryota"/>
</dbReference>
<feature type="compositionally biased region" description="Low complexity" evidence="1">
    <location>
        <begin position="52"/>
        <end position="75"/>
    </location>
</feature>
<dbReference type="PANTHER" id="PTHR47520:SF7">
    <property type="entry name" value="CX DOMAIN-CONTAINING PROTEIN"/>
    <property type="match status" value="1"/>
</dbReference>
<sequence>MRISPSYILIFLLVFFQFDDTLARGGRGGGGRGGGGRGGRGRSGARSGVGGSRSRPQMRSGIRGSSSFSGGIRSGAHGYKVQTKTSTFSNYGSSSFRSAHLYHSPHLQKRPGHPFVIIAATTPLFYDNRNYYWSYGLAKSTQNSSYPGVICEYVFGEDDGELQNITFANATQVKSIFFSCSGRVDCCGMYCCHDFNQWFELAFVFGFIAVMCFIAYYAKKNESERPEVPKDLEPLRPKTKTKTKVSGKPS</sequence>
<evidence type="ECO:0000313" key="5">
    <source>
        <dbReference type="EMBL" id="CCD61434.1"/>
    </source>
</evidence>
<dbReference type="AlphaFoldDB" id="H2KY71"/>
<dbReference type="KEGG" id="cel:CELE_F21C10.3"/>
<dbReference type="EMBL" id="BX284605">
    <property type="protein sequence ID" value="CCD61434.1"/>
    <property type="molecule type" value="Genomic_DNA"/>
</dbReference>
<organism evidence="5 6">
    <name type="scientific">Caenorhabditis elegans</name>
    <dbReference type="NCBI Taxonomy" id="6239"/>
    <lineage>
        <taxon>Eukaryota</taxon>
        <taxon>Metazoa</taxon>
        <taxon>Ecdysozoa</taxon>
        <taxon>Nematoda</taxon>
        <taxon>Chromadorea</taxon>
        <taxon>Rhabditida</taxon>
        <taxon>Rhabditina</taxon>
        <taxon>Rhabditomorpha</taxon>
        <taxon>Rhabditoidea</taxon>
        <taxon>Rhabditidae</taxon>
        <taxon>Peloderinae</taxon>
        <taxon>Caenorhabditis</taxon>
    </lineage>
</organism>
<evidence type="ECO:0000313" key="7">
    <source>
        <dbReference type="WormBase" id="F21C10.3"/>
    </source>
</evidence>
<feature type="domain" description="CX" evidence="4">
    <location>
        <begin position="131"/>
        <end position="193"/>
    </location>
</feature>
<dbReference type="Proteomes" id="UP000001940">
    <property type="component" value="Chromosome V"/>
</dbReference>
<evidence type="ECO:0000313" key="6">
    <source>
        <dbReference type="Proteomes" id="UP000001940"/>
    </source>
</evidence>
<dbReference type="Bgee" id="WBGene00017653">
    <property type="expression patterns" value="Expressed in larva and 3 other cell types or tissues"/>
</dbReference>
<feature type="signal peptide" evidence="3">
    <location>
        <begin position="1"/>
        <end position="23"/>
    </location>
</feature>
<keyword evidence="3" id="KW-0732">Signal</keyword>
<feature type="compositionally biased region" description="Gly residues" evidence="1">
    <location>
        <begin position="26"/>
        <end position="51"/>
    </location>
</feature>
<dbReference type="RefSeq" id="NP_741584.1">
    <property type="nucleotide sequence ID" value="NM_171499.3"/>
</dbReference>
<reference evidence="5 6" key="1">
    <citation type="journal article" date="1998" name="Science">
        <title>Genome sequence of the nematode C. elegans: a platform for investigating biology.</title>
        <authorList>
            <consortium name="The C. elegans sequencing consortium"/>
            <person name="Sulson J.E."/>
            <person name="Waterston R."/>
        </authorList>
    </citation>
    <scope>NUCLEOTIDE SEQUENCE [LARGE SCALE GENOMIC DNA]</scope>
    <source>
        <strain evidence="5 6">Bristol N2</strain>
    </source>
</reference>
<keyword evidence="2" id="KW-1133">Transmembrane helix</keyword>
<dbReference type="CTD" id="179294"/>
<keyword evidence="2" id="KW-0812">Transmembrane</keyword>
<feature type="region of interest" description="Disordered" evidence="1">
    <location>
        <begin position="222"/>
        <end position="250"/>
    </location>
</feature>
<dbReference type="OrthoDB" id="5852794at2759"/>
<feature type="compositionally biased region" description="Basic residues" evidence="1">
    <location>
        <begin position="237"/>
        <end position="250"/>
    </location>
</feature>
<feature type="compositionally biased region" description="Basic and acidic residues" evidence="1">
    <location>
        <begin position="222"/>
        <end position="236"/>
    </location>
</feature>
<accession>H2KY71</accession>
<dbReference type="PaxDb" id="6239-F21C10.3a"/>
<feature type="chain" id="PRO_5003563249" evidence="3">
    <location>
        <begin position="24"/>
        <end position="250"/>
    </location>
</feature>
<dbReference type="GeneID" id="179294"/>
<dbReference type="WormBase" id="F21C10.3">
    <property type="protein sequence ID" value="CE07118"/>
    <property type="gene ID" value="WBGene00017653"/>
</dbReference>